<gene>
    <name evidence="3" type="ORF">CC78DRAFT_548915</name>
</gene>
<evidence type="ECO:0000256" key="2">
    <source>
        <dbReference type="SAM" id="Phobius"/>
    </source>
</evidence>
<evidence type="ECO:0008006" key="5">
    <source>
        <dbReference type="Google" id="ProtNLM"/>
    </source>
</evidence>
<dbReference type="PANTHER" id="PTHR38402">
    <property type="entry name" value="MITOCHONDRIAL OUTER MEMBRANE PROTEIN OM14"/>
    <property type="match status" value="1"/>
</dbReference>
<keyword evidence="2" id="KW-1133">Transmembrane helix</keyword>
<reference evidence="4" key="1">
    <citation type="journal article" date="2020" name="Stud. Mycol.">
        <title>101 Dothideomycetes genomes: A test case for predicting lifestyles and emergence of pathogens.</title>
        <authorList>
            <person name="Haridas S."/>
            <person name="Albert R."/>
            <person name="Binder M."/>
            <person name="Bloem J."/>
            <person name="LaButti K."/>
            <person name="Salamov A."/>
            <person name="Andreopoulos B."/>
            <person name="Baker S."/>
            <person name="Barry K."/>
            <person name="Bills G."/>
            <person name="Bluhm B."/>
            <person name="Cannon C."/>
            <person name="Castanera R."/>
            <person name="Culley D."/>
            <person name="Daum C."/>
            <person name="Ezra D."/>
            <person name="Gonzalez J."/>
            <person name="Henrissat B."/>
            <person name="Kuo A."/>
            <person name="Liang C."/>
            <person name="Lipzen A."/>
            <person name="Lutzoni F."/>
            <person name="Magnuson J."/>
            <person name="Mondo S."/>
            <person name="Nolan M."/>
            <person name="Ohm R."/>
            <person name="Pangilinan J."/>
            <person name="Park H.-J."/>
            <person name="Ramirez L."/>
            <person name="Alfaro M."/>
            <person name="Sun H."/>
            <person name="Tritt A."/>
            <person name="Yoshinaga Y."/>
            <person name="Zwiers L.-H."/>
            <person name="Turgeon B."/>
            <person name="Goodwin S."/>
            <person name="Spatafora J."/>
            <person name="Crous P."/>
            <person name="Grigoriev I."/>
        </authorList>
    </citation>
    <scope>NUCLEOTIDE SEQUENCE [LARGE SCALE GENOMIC DNA]</scope>
    <source>
        <strain evidence="4">CBS 304.66</strain>
    </source>
</reference>
<name>A0A9P4JWY5_9PLEO</name>
<evidence type="ECO:0000256" key="1">
    <source>
        <dbReference type="SAM" id="MobiDB-lite"/>
    </source>
</evidence>
<dbReference type="PANTHER" id="PTHR38402:SF1">
    <property type="entry name" value="MITOCHONDRIAL OUTER MEMBRANE PROTEIN OM14"/>
    <property type="match status" value="1"/>
</dbReference>
<feature type="transmembrane region" description="Helical" evidence="2">
    <location>
        <begin position="100"/>
        <end position="119"/>
    </location>
</feature>
<organism evidence="3 4">
    <name type="scientific">Lojkania enalia</name>
    <dbReference type="NCBI Taxonomy" id="147567"/>
    <lineage>
        <taxon>Eukaryota</taxon>
        <taxon>Fungi</taxon>
        <taxon>Dikarya</taxon>
        <taxon>Ascomycota</taxon>
        <taxon>Pezizomycotina</taxon>
        <taxon>Dothideomycetes</taxon>
        <taxon>Pleosporomycetidae</taxon>
        <taxon>Pleosporales</taxon>
        <taxon>Pleosporales incertae sedis</taxon>
        <taxon>Lojkania</taxon>
    </lineage>
</organism>
<dbReference type="GO" id="GO:0006626">
    <property type="term" value="P:protein targeting to mitochondrion"/>
    <property type="evidence" value="ECO:0007669"/>
    <property type="project" value="TreeGrafter"/>
</dbReference>
<feature type="transmembrane region" description="Helical" evidence="2">
    <location>
        <begin position="131"/>
        <end position="149"/>
    </location>
</feature>
<keyword evidence="2" id="KW-0812">Transmembrane</keyword>
<feature type="region of interest" description="Disordered" evidence="1">
    <location>
        <begin position="1"/>
        <end position="61"/>
    </location>
</feature>
<dbReference type="EMBL" id="ML986742">
    <property type="protein sequence ID" value="KAF2258699.1"/>
    <property type="molecule type" value="Genomic_DNA"/>
</dbReference>
<sequence length="161" mass="17234">MSYADVAAKGPKQSAEEAAAPPMPQIERTDESVHSLIDVDSPHVSSVPSDFSSQTIKTETQAERIELEEQARAAAASSSQSGKKTDRAAFAKQNVGNPVVLGNMLGVGVLGGVLSVGAYKKWTRGELGWKVLGIWAGVVGVFGVADYYVSRYFFQKYPPKK</sequence>
<dbReference type="Proteomes" id="UP000800093">
    <property type="component" value="Unassembled WGS sequence"/>
</dbReference>
<protein>
    <recommendedName>
        <fullName evidence="5">Mitochondrial outer membrane protein OM14 C-terminal domain-containing protein</fullName>
    </recommendedName>
</protein>
<keyword evidence="4" id="KW-1185">Reference proteome</keyword>
<dbReference type="AlphaFoldDB" id="A0A9P4JWY5"/>
<comment type="caution">
    <text evidence="3">The sequence shown here is derived from an EMBL/GenBank/DDBJ whole genome shotgun (WGS) entry which is preliminary data.</text>
</comment>
<keyword evidence="2" id="KW-0472">Membrane</keyword>
<evidence type="ECO:0000313" key="4">
    <source>
        <dbReference type="Proteomes" id="UP000800093"/>
    </source>
</evidence>
<dbReference type="GO" id="GO:1990593">
    <property type="term" value="F:nascent polypeptide-associated complex binding"/>
    <property type="evidence" value="ECO:0007669"/>
    <property type="project" value="InterPro"/>
</dbReference>
<feature type="compositionally biased region" description="Low complexity" evidence="1">
    <location>
        <begin position="38"/>
        <end position="53"/>
    </location>
</feature>
<dbReference type="InterPro" id="IPR039454">
    <property type="entry name" value="OM14"/>
</dbReference>
<dbReference type="OrthoDB" id="5422928at2759"/>
<proteinExistence type="predicted"/>
<dbReference type="GO" id="GO:0005741">
    <property type="term" value="C:mitochondrial outer membrane"/>
    <property type="evidence" value="ECO:0007669"/>
    <property type="project" value="InterPro"/>
</dbReference>
<accession>A0A9P4JWY5</accession>
<evidence type="ECO:0000313" key="3">
    <source>
        <dbReference type="EMBL" id="KAF2258699.1"/>
    </source>
</evidence>